<dbReference type="PANTHER" id="PTHR31579:SF58">
    <property type="entry name" value="PLANT-SPECIFIC DOMAIN TIGR01615 FAMILY PROTEIN"/>
    <property type="match status" value="1"/>
</dbReference>
<dbReference type="NCBIfam" id="TIGR01615">
    <property type="entry name" value="A_thal_3542"/>
    <property type="match status" value="1"/>
</dbReference>
<sequence length="271" mass="31470">MVKALPEMTTDFFQFEEFDEFYHEAQKREEIDQFSSDEEEIDTEETKAFWESQHQLLQEALSRRSSTEVRIKRDTEEAIKKMESCRPICDCLKECRRNCVLRFITDRLRDAGYNSALCKSKWRRSPEIPSGEHYFVDVVVESKHPKKDPIRVVVEPNFRAEFAMARANAEYNTLIDKLPEIFVGKSERLRQVIKIMCGAAKKCMKDNKMHLAPWRKPKYMLSKWLGTCERVTPGALTTAVVLERSASGSPTSRPRASMLTFDLHCTAVKVM</sequence>
<organism evidence="1 2">
    <name type="scientific">Asparagus officinalis</name>
    <name type="common">Garden asparagus</name>
    <dbReference type="NCBI Taxonomy" id="4686"/>
    <lineage>
        <taxon>Eukaryota</taxon>
        <taxon>Viridiplantae</taxon>
        <taxon>Streptophyta</taxon>
        <taxon>Embryophyta</taxon>
        <taxon>Tracheophyta</taxon>
        <taxon>Spermatophyta</taxon>
        <taxon>Magnoliopsida</taxon>
        <taxon>Liliopsida</taxon>
        <taxon>Asparagales</taxon>
        <taxon>Asparagaceae</taxon>
        <taxon>Asparagoideae</taxon>
        <taxon>Asparagus</taxon>
    </lineage>
</organism>
<accession>A0A5P1EXC4</accession>
<gene>
    <name evidence="1" type="ORF">A4U43_C05F30190</name>
</gene>
<dbReference type="Pfam" id="PF04720">
    <property type="entry name" value="PDDEXK_6"/>
    <property type="match status" value="1"/>
</dbReference>
<dbReference type="OrthoDB" id="691424at2759"/>
<dbReference type="InterPro" id="IPR006502">
    <property type="entry name" value="PDDEXK-like"/>
</dbReference>
<dbReference type="Gramene" id="ONK70093">
    <property type="protein sequence ID" value="ONK70093"/>
    <property type="gene ID" value="A4U43_C05F30190"/>
</dbReference>
<dbReference type="AlphaFoldDB" id="A0A5P1EXC4"/>
<dbReference type="PANTHER" id="PTHR31579">
    <property type="entry name" value="OS03G0796600 PROTEIN"/>
    <property type="match status" value="1"/>
</dbReference>
<dbReference type="EMBL" id="CM007385">
    <property type="protein sequence ID" value="ONK70093.1"/>
    <property type="molecule type" value="Genomic_DNA"/>
</dbReference>
<evidence type="ECO:0000313" key="1">
    <source>
        <dbReference type="EMBL" id="ONK70093.1"/>
    </source>
</evidence>
<dbReference type="OMA" id="KIHVAPW"/>
<protein>
    <submittedName>
        <fullName evidence="1">Uncharacterized protein</fullName>
    </submittedName>
</protein>
<keyword evidence="2" id="KW-1185">Reference proteome</keyword>
<evidence type="ECO:0000313" key="2">
    <source>
        <dbReference type="Proteomes" id="UP000243459"/>
    </source>
</evidence>
<reference evidence="2" key="1">
    <citation type="journal article" date="2017" name="Nat. Commun.">
        <title>The asparagus genome sheds light on the origin and evolution of a young Y chromosome.</title>
        <authorList>
            <person name="Harkess A."/>
            <person name="Zhou J."/>
            <person name="Xu C."/>
            <person name="Bowers J.E."/>
            <person name="Van der Hulst R."/>
            <person name="Ayyampalayam S."/>
            <person name="Mercati F."/>
            <person name="Riccardi P."/>
            <person name="McKain M.R."/>
            <person name="Kakrana A."/>
            <person name="Tang H."/>
            <person name="Ray J."/>
            <person name="Groenendijk J."/>
            <person name="Arikit S."/>
            <person name="Mathioni S.M."/>
            <person name="Nakano M."/>
            <person name="Shan H."/>
            <person name="Telgmann-Rauber A."/>
            <person name="Kanno A."/>
            <person name="Yue Z."/>
            <person name="Chen H."/>
            <person name="Li W."/>
            <person name="Chen Y."/>
            <person name="Xu X."/>
            <person name="Zhang Y."/>
            <person name="Luo S."/>
            <person name="Chen H."/>
            <person name="Gao J."/>
            <person name="Mao Z."/>
            <person name="Pires J.C."/>
            <person name="Luo M."/>
            <person name="Kudrna D."/>
            <person name="Wing R.A."/>
            <person name="Meyers B.C."/>
            <person name="Yi K."/>
            <person name="Kong H."/>
            <person name="Lavrijsen P."/>
            <person name="Sunseri F."/>
            <person name="Falavigna A."/>
            <person name="Ye Y."/>
            <person name="Leebens-Mack J.H."/>
            <person name="Chen G."/>
        </authorList>
    </citation>
    <scope>NUCLEOTIDE SEQUENCE [LARGE SCALE GENOMIC DNA]</scope>
    <source>
        <strain evidence="2">cv. DH0086</strain>
    </source>
</reference>
<proteinExistence type="predicted"/>
<name>A0A5P1EXC4_ASPOF</name>
<dbReference type="Proteomes" id="UP000243459">
    <property type="component" value="Chromosome 5"/>
</dbReference>